<dbReference type="Pfam" id="PF13177">
    <property type="entry name" value="DNA_pol3_delta2"/>
    <property type="match status" value="1"/>
</dbReference>
<dbReference type="InterPro" id="IPR050238">
    <property type="entry name" value="DNA_Rep/Repair_Clamp_Loader"/>
</dbReference>
<dbReference type="InterPro" id="IPR004622">
    <property type="entry name" value="DNA_pol_HolB"/>
</dbReference>
<dbReference type="SUPFAM" id="SSF52540">
    <property type="entry name" value="P-loop containing nucleoside triphosphate hydrolases"/>
    <property type="match status" value="1"/>
</dbReference>
<dbReference type="GO" id="GO:0008408">
    <property type="term" value="F:3'-5' exonuclease activity"/>
    <property type="evidence" value="ECO:0007669"/>
    <property type="project" value="InterPro"/>
</dbReference>
<gene>
    <name evidence="1" type="ORF">AT959_05715</name>
</gene>
<evidence type="ECO:0000313" key="2">
    <source>
        <dbReference type="Proteomes" id="UP000070186"/>
    </source>
</evidence>
<name>A0A133XLL4_9RHOO</name>
<dbReference type="GO" id="GO:0009360">
    <property type="term" value="C:DNA polymerase III complex"/>
    <property type="evidence" value="ECO:0007669"/>
    <property type="project" value="TreeGrafter"/>
</dbReference>
<dbReference type="AlphaFoldDB" id="A0A133XLL4"/>
<sequence length="339" mass="37430">MNVLKLHDKVWNGLQARRERLPHSLLLVGQKGLGKFELAKRFAASLLCESPLDDGQACGRCLACNWYSQGNHPDFRLLQPDALADEAEVEDGKKKPSQQITIDQVRALDDFLNVGTHRAGLRIIVVHPAEAMNRSTANSLLKTLEEPAPSTLFLLVSNESLRLLPTIRSRCQVVPVAVPQPKVAEQVLFDDGVTEAARWLALAGGAPGLALELAASGQGAWLELLIKRLASGRNADPLGMAGELEKTIKESKGKLLLKAVIEALQKWQVDLALAKNGLPIRYFLPHQATIKGLADMIPAIRLIHFYRDLIKRRQEAEQPLNARLFLEGVFLDYRALFAN</sequence>
<dbReference type="EMBL" id="LODL01000010">
    <property type="protein sequence ID" value="KXB31840.1"/>
    <property type="molecule type" value="Genomic_DNA"/>
</dbReference>
<dbReference type="PANTHER" id="PTHR11669:SF8">
    <property type="entry name" value="DNA POLYMERASE III SUBUNIT DELTA"/>
    <property type="match status" value="1"/>
</dbReference>
<dbReference type="Gene3D" id="3.40.50.300">
    <property type="entry name" value="P-loop containing nucleotide triphosphate hydrolases"/>
    <property type="match status" value="1"/>
</dbReference>
<dbReference type="NCBIfam" id="TIGR00678">
    <property type="entry name" value="holB"/>
    <property type="match status" value="1"/>
</dbReference>
<dbReference type="PANTHER" id="PTHR11669">
    <property type="entry name" value="REPLICATION FACTOR C / DNA POLYMERASE III GAMMA-TAU SUBUNIT"/>
    <property type="match status" value="1"/>
</dbReference>
<dbReference type="STRING" id="281362.AT959_05715"/>
<dbReference type="GO" id="GO:0006261">
    <property type="term" value="P:DNA-templated DNA replication"/>
    <property type="evidence" value="ECO:0007669"/>
    <property type="project" value="TreeGrafter"/>
</dbReference>
<dbReference type="RefSeq" id="WP_066881519.1">
    <property type="nucleotide sequence ID" value="NZ_LODL01000010.1"/>
</dbReference>
<dbReference type="GO" id="GO:0003887">
    <property type="term" value="F:DNA-directed DNA polymerase activity"/>
    <property type="evidence" value="ECO:0007669"/>
    <property type="project" value="InterPro"/>
</dbReference>
<keyword evidence="2" id="KW-1185">Reference proteome</keyword>
<dbReference type="Proteomes" id="UP000070186">
    <property type="component" value="Unassembled WGS sequence"/>
</dbReference>
<organism evidence="1 2">
    <name type="scientific">Dechloromonas denitrificans</name>
    <dbReference type="NCBI Taxonomy" id="281362"/>
    <lineage>
        <taxon>Bacteria</taxon>
        <taxon>Pseudomonadati</taxon>
        <taxon>Pseudomonadota</taxon>
        <taxon>Betaproteobacteria</taxon>
        <taxon>Rhodocyclales</taxon>
        <taxon>Azonexaceae</taxon>
        <taxon>Dechloromonas</taxon>
    </lineage>
</organism>
<reference evidence="1 2" key="1">
    <citation type="submission" date="2015-12" db="EMBL/GenBank/DDBJ databases">
        <title>Nitrous oxide reduction kinetics distinguish bacteria harboring typical versus atypical NosZ.</title>
        <authorList>
            <person name="Yoon S."/>
            <person name="Nissen S."/>
            <person name="Park D."/>
            <person name="Sanford R.A."/>
            <person name="Loeffler F.E."/>
        </authorList>
    </citation>
    <scope>NUCLEOTIDE SEQUENCE [LARGE SCALE GENOMIC DNA]</scope>
    <source>
        <strain evidence="1 2">ATCC BAA-841</strain>
    </source>
</reference>
<evidence type="ECO:0000313" key="1">
    <source>
        <dbReference type="EMBL" id="KXB31840.1"/>
    </source>
</evidence>
<dbReference type="InterPro" id="IPR027417">
    <property type="entry name" value="P-loop_NTPase"/>
</dbReference>
<comment type="caution">
    <text evidence="1">The sequence shown here is derived from an EMBL/GenBank/DDBJ whole genome shotgun (WGS) entry which is preliminary data.</text>
</comment>
<accession>A0A133XLL4</accession>
<protein>
    <submittedName>
        <fullName evidence="1">DNA polymerase III subunit delta</fullName>
    </submittedName>
</protein>
<proteinExistence type="predicted"/>